<keyword evidence="1" id="KW-1133">Transmembrane helix</keyword>
<dbReference type="EMBL" id="BLTE01000010">
    <property type="protein sequence ID" value="GFK94436.1"/>
    <property type="molecule type" value="Genomic_DNA"/>
</dbReference>
<feature type="transmembrane region" description="Helical" evidence="1">
    <location>
        <begin position="27"/>
        <end position="51"/>
    </location>
</feature>
<comment type="caution">
    <text evidence="2">The sequence shown here is derived from an EMBL/GenBank/DDBJ whole genome shotgun (WGS) entry which is preliminary data.</text>
</comment>
<protein>
    <submittedName>
        <fullName evidence="2">Uncharacterized protein</fullName>
    </submittedName>
</protein>
<keyword evidence="3" id="KW-1185">Reference proteome</keyword>
<sequence length="58" mass="6064">MQALARIEDKLDTLDVRLDGMERRAMTAGAVAGGISGGLVGGVVTTAVLYIKAKFLGW</sequence>
<gene>
    <name evidence="2" type="ORF">NNJEOMEG_02281</name>
</gene>
<organism evidence="2 3">
    <name type="scientific">Fundidesulfovibrio magnetotacticus</name>
    <dbReference type="NCBI Taxonomy" id="2730080"/>
    <lineage>
        <taxon>Bacteria</taxon>
        <taxon>Pseudomonadati</taxon>
        <taxon>Thermodesulfobacteriota</taxon>
        <taxon>Desulfovibrionia</taxon>
        <taxon>Desulfovibrionales</taxon>
        <taxon>Desulfovibrionaceae</taxon>
        <taxon>Fundidesulfovibrio</taxon>
    </lineage>
</organism>
<evidence type="ECO:0000313" key="3">
    <source>
        <dbReference type="Proteomes" id="UP000494245"/>
    </source>
</evidence>
<proteinExistence type="predicted"/>
<keyword evidence="1" id="KW-0812">Transmembrane</keyword>
<accession>A0A6V8LXA5</accession>
<name>A0A6V8LXA5_9BACT</name>
<evidence type="ECO:0000256" key="1">
    <source>
        <dbReference type="SAM" id="Phobius"/>
    </source>
</evidence>
<dbReference type="Proteomes" id="UP000494245">
    <property type="component" value="Unassembled WGS sequence"/>
</dbReference>
<dbReference type="AlphaFoldDB" id="A0A6V8LXA5"/>
<evidence type="ECO:0000313" key="2">
    <source>
        <dbReference type="EMBL" id="GFK94436.1"/>
    </source>
</evidence>
<reference evidence="2 3" key="1">
    <citation type="submission" date="2020-04" db="EMBL/GenBank/DDBJ databases">
        <authorList>
            <consortium name="Desulfovibrio sp. FSS-1 genome sequencing consortium"/>
            <person name="Shimoshige H."/>
            <person name="Kobayashi H."/>
            <person name="Maekawa T."/>
        </authorList>
    </citation>
    <scope>NUCLEOTIDE SEQUENCE [LARGE SCALE GENOMIC DNA]</scope>
    <source>
        <strain evidence="2 3">SIID29052-01</strain>
    </source>
</reference>
<keyword evidence="1" id="KW-0472">Membrane</keyword>
<reference evidence="2 3" key="2">
    <citation type="submission" date="2020-05" db="EMBL/GenBank/DDBJ databases">
        <title>Draft genome sequence of Desulfovibrio sp. strainFSS-1.</title>
        <authorList>
            <person name="Shimoshige H."/>
            <person name="Kobayashi H."/>
            <person name="Maekawa T."/>
        </authorList>
    </citation>
    <scope>NUCLEOTIDE SEQUENCE [LARGE SCALE GENOMIC DNA]</scope>
    <source>
        <strain evidence="2 3">SIID29052-01</strain>
    </source>
</reference>